<dbReference type="PRINTS" id="PR00762">
    <property type="entry name" value="CLCHANNEL"/>
</dbReference>
<dbReference type="InterPro" id="IPR001807">
    <property type="entry name" value="ClC"/>
</dbReference>
<evidence type="ECO:0000256" key="9">
    <source>
        <dbReference type="ARBA" id="ARBA00023303"/>
    </source>
</evidence>
<evidence type="ECO:0000256" key="3">
    <source>
        <dbReference type="ARBA" id="ARBA00022692"/>
    </source>
</evidence>
<feature type="transmembrane region" description="Helical" evidence="10">
    <location>
        <begin position="236"/>
        <end position="254"/>
    </location>
</feature>
<dbReference type="InterPro" id="IPR014743">
    <property type="entry name" value="Cl-channel_core"/>
</dbReference>
<feature type="signal peptide" evidence="11">
    <location>
        <begin position="1"/>
        <end position="19"/>
    </location>
</feature>
<name>A0A9W6ZW40_9STRA</name>
<gene>
    <name evidence="12" type="ORF">TrRE_jg9367</name>
</gene>
<evidence type="ECO:0000256" key="8">
    <source>
        <dbReference type="ARBA" id="ARBA00023214"/>
    </source>
</evidence>
<dbReference type="OrthoDB" id="195374at2759"/>
<comment type="caution">
    <text evidence="12">The sequence shown here is derived from an EMBL/GenBank/DDBJ whole genome shotgun (WGS) entry which is preliminary data.</text>
</comment>
<feature type="transmembrane region" description="Helical" evidence="10">
    <location>
        <begin position="119"/>
        <end position="143"/>
    </location>
</feature>
<accession>A0A9W6ZW40</accession>
<evidence type="ECO:0000256" key="2">
    <source>
        <dbReference type="ARBA" id="ARBA00022448"/>
    </source>
</evidence>
<keyword evidence="4 10" id="KW-1133">Transmembrane helix</keyword>
<sequence length="402" mass="42209">MAFVVIPVAFTAIHFAVRAVPGTAGSGIPSAMILLEKLERRPPTSCSSNMVSKVLSLRILIGKFALLMAGLAFGGSMGKEGPMVTLSASAMVLTLRFVLALPKAKEQFAPNLNTYTRTAIIAGSGAGIAAAFNSITGGIMFAIEEFACSFNFTMGRCLSLSVVSSMLTVFGLNTIINANYENLTFYGTVSDFATTSELFYVSIISGFVGGLLGGTNAQLLLWLLEIKAFTTRRFSTATYFWCIFCSLCLAGLHVSTDGITAGEGTEHVISILSSEDEKGAYCNGGEVSWYFFLAKMLGTLLTYLAGLCGGVFAPSLSAGAGFGQVMYCELFKDRMSSDGSSQFAVLCSMTAFFGGFTQSPLTSFSILIGMVQIGGAEYNGPITHVAMLTASTIGSLVAGAVN</sequence>
<feature type="transmembrane region" description="Helical" evidence="10">
    <location>
        <begin position="198"/>
        <end position="224"/>
    </location>
</feature>
<evidence type="ECO:0000256" key="6">
    <source>
        <dbReference type="ARBA" id="ARBA00023136"/>
    </source>
</evidence>
<dbReference type="GO" id="GO:0034707">
    <property type="term" value="C:chloride channel complex"/>
    <property type="evidence" value="ECO:0007669"/>
    <property type="project" value="UniProtKB-KW"/>
</dbReference>
<keyword evidence="5" id="KW-0406">Ion transport</keyword>
<evidence type="ECO:0000313" key="12">
    <source>
        <dbReference type="EMBL" id="GMH61497.1"/>
    </source>
</evidence>
<evidence type="ECO:0000256" key="10">
    <source>
        <dbReference type="SAM" id="Phobius"/>
    </source>
</evidence>
<dbReference type="AlphaFoldDB" id="A0A9W6ZW40"/>
<evidence type="ECO:0000256" key="1">
    <source>
        <dbReference type="ARBA" id="ARBA00004141"/>
    </source>
</evidence>
<dbReference type="InterPro" id="IPR050368">
    <property type="entry name" value="ClC-type_chloride_channel"/>
</dbReference>
<evidence type="ECO:0008006" key="14">
    <source>
        <dbReference type="Google" id="ProtNLM"/>
    </source>
</evidence>
<organism evidence="12 13">
    <name type="scientific">Triparma retinervis</name>
    <dbReference type="NCBI Taxonomy" id="2557542"/>
    <lineage>
        <taxon>Eukaryota</taxon>
        <taxon>Sar</taxon>
        <taxon>Stramenopiles</taxon>
        <taxon>Ochrophyta</taxon>
        <taxon>Bolidophyceae</taxon>
        <taxon>Parmales</taxon>
        <taxon>Triparmaceae</taxon>
        <taxon>Triparma</taxon>
    </lineage>
</organism>
<feature type="transmembrane region" description="Helical" evidence="10">
    <location>
        <begin position="382"/>
        <end position="401"/>
    </location>
</feature>
<feature type="transmembrane region" description="Helical" evidence="10">
    <location>
        <begin position="55"/>
        <end position="74"/>
    </location>
</feature>
<dbReference type="EMBL" id="BRXZ01001075">
    <property type="protein sequence ID" value="GMH61497.1"/>
    <property type="molecule type" value="Genomic_DNA"/>
</dbReference>
<keyword evidence="2" id="KW-0813">Transport</keyword>
<evidence type="ECO:0000256" key="11">
    <source>
        <dbReference type="SAM" id="SignalP"/>
    </source>
</evidence>
<dbReference type="PANTHER" id="PTHR43427">
    <property type="entry name" value="CHLORIDE CHANNEL PROTEIN CLC-E"/>
    <property type="match status" value="1"/>
</dbReference>
<evidence type="ECO:0000256" key="4">
    <source>
        <dbReference type="ARBA" id="ARBA00022989"/>
    </source>
</evidence>
<keyword evidence="8" id="KW-0868">Chloride</keyword>
<dbReference type="SUPFAM" id="SSF81340">
    <property type="entry name" value="Clc chloride channel"/>
    <property type="match status" value="1"/>
</dbReference>
<evidence type="ECO:0000256" key="7">
    <source>
        <dbReference type="ARBA" id="ARBA00023173"/>
    </source>
</evidence>
<keyword evidence="11" id="KW-0732">Signal</keyword>
<evidence type="ECO:0000256" key="5">
    <source>
        <dbReference type="ARBA" id="ARBA00023065"/>
    </source>
</evidence>
<feature type="non-terminal residue" evidence="12">
    <location>
        <position position="402"/>
    </location>
</feature>
<keyword evidence="7" id="KW-0869">Chloride channel</keyword>
<feature type="transmembrane region" description="Helical" evidence="10">
    <location>
        <begin position="81"/>
        <end position="99"/>
    </location>
</feature>
<comment type="subcellular location">
    <subcellularLocation>
        <location evidence="1">Membrane</location>
        <topology evidence="1">Multi-pass membrane protein</topology>
    </subcellularLocation>
</comment>
<reference evidence="12" key="1">
    <citation type="submission" date="2022-07" db="EMBL/GenBank/DDBJ databases">
        <title>Genome analysis of Parmales, a sister group of diatoms, reveals the evolutionary specialization of diatoms from phago-mixotrophs to photoautotrophs.</title>
        <authorList>
            <person name="Ban H."/>
            <person name="Sato S."/>
            <person name="Yoshikawa S."/>
            <person name="Kazumasa Y."/>
            <person name="Nakamura Y."/>
            <person name="Ichinomiya M."/>
            <person name="Saitoh K."/>
            <person name="Sato N."/>
            <person name="Blanc-Mathieu R."/>
            <person name="Endo H."/>
            <person name="Kuwata A."/>
            <person name="Ogata H."/>
        </authorList>
    </citation>
    <scope>NUCLEOTIDE SEQUENCE</scope>
</reference>
<dbReference type="Pfam" id="PF00654">
    <property type="entry name" value="Voltage_CLC"/>
    <property type="match status" value="1"/>
</dbReference>
<dbReference type="PANTHER" id="PTHR43427:SF6">
    <property type="entry name" value="CHLORIDE CHANNEL PROTEIN CLC-E"/>
    <property type="match status" value="1"/>
</dbReference>
<protein>
    <recommendedName>
        <fullName evidence="14">H(+)-exporting diphosphatase</fullName>
    </recommendedName>
</protein>
<keyword evidence="13" id="KW-1185">Reference proteome</keyword>
<feature type="transmembrane region" description="Helical" evidence="10">
    <location>
        <begin position="343"/>
        <end position="370"/>
    </location>
</feature>
<keyword evidence="3 10" id="KW-0812">Transmembrane</keyword>
<dbReference type="GO" id="GO:0005254">
    <property type="term" value="F:chloride channel activity"/>
    <property type="evidence" value="ECO:0007669"/>
    <property type="project" value="UniProtKB-KW"/>
</dbReference>
<keyword evidence="6 10" id="KW-0472">Membrane</keyword>
<feature type="transmembrane region" description="Helical" evidence="10">
    <location>
        <begin position="300"/>
        <end position="322"/>
    </location>
</feature>
<evidence type="ECO:0000313" key="13">
    <source>
        <dbReference type="Proteomes" id="UP001165082"/>
    </source>
</evidence>
<feature type="chain" id="PRO_5040976044" description="H(+)-exporting diphosphatase" evidence="11">
    <location>
        <begin position="20"/>
        <end position="402"/>
    </location>
</feature>
<dbReference type="Gene3D" id="1.10.3080.10">
    <property type="entry name" value="Clc chloride channel"/>
    <property type="match status" value="1"/>
</dbReference>
<keyword evidence="9" id="KW-0407">Ion channel</keyword>
<dbReference type="Proteomes" id="UP001165082">
    <property type="component" value="Unassembled WGS sequence"/>
</dbReference>
<proteinExistence type="predicted"/>